<dbReference type="GO" id="GO:0005737">
    <property type="term" value="C:cytoplasm"/>
    <property type="evidence" value="ECO:0007669"/>
    <property type="project" value="UniProtKB-SubCell"/>
</dbReference>
<evidence type="ECO:0000256" key="6">
    <source>
        <dbReference type="ARBA" id="ARBA00023110"/>
    </source>
</evidence>
<dbReference type="KEGG" id="nmv:NITMOv2_2806"/>
<comment type="catalytic activity">
    <reaction evidence="1">
        <text>[protein]-peptidylproline (omega=180) = [protein]-peptidylproline (omega=0)</text>
        <dbReference type="Rhea" id="RHEA:16237"/>
        <dbReference type="Rhea" id="RHEA-COMP:10747"/>
        <dbReference type="Rhea" id="RHEA-COMP:10748"/>
        <dbReference type="ChEBI" id="CHEBI:83833"/>
        <dbReference type="ChEBI" id="CHEBI:83834"/>
        <dbReference type="EC" id="5.2.1.8"/>
    </reaction>
</comment>
<proteinExistence type="inferred from homology"/>
<keyword evidence="16" id="KW-1185">Reference proteome</keyword>
<comment type="similarity">
    <text evidence="3">Belongs to the FKBP-type PPIase family.</text>
</comment>
<dbReference type="Proteomes" id="UP000069205">
    <property type="component" value="Chromosome"/>
</dbReference>
<protein>
    <recommendedName>
        <fullName evidence="10">FKBP-type peptidyl-prolyl cis-trans isomerase SlyD</fullName>
        <ecNumber evidence="4">5.2.1.8</ecNumber>
    </recommendedName>
    <alternativeName>
        <fullName evidence="11">Metallochaperone SlyD</fullName>
    </alternativeName>
</protein>
<evidence type="ECO:0000256" key="4">
    <source>
        <dbReference type="ARBA" id="ARBA00013194"/>
    </source>
</evidence>
<evidence type="ECO:0000256" key="2">
    <source>
        <dbReference type="ARBA" id="ARBA00004496"/>
    </source>
</evidence>
<gene>
    <name evidence="15" type="ORF">NITMOv2_2806</name>
</gene>
<evidence type="ECO:0000256" key="7">
    <source>
        <dbReference type="ARBA" id="ARBA00023186"/>
    </source>
</evidence>
<reference evidence="15 16" key="1">
    <citation type="journal article" date="2015" name="Proc. Natl. Acad. Sci. U.S.A.">
        <title>Expanded metabolic versatility of ubiquitous nitrite-oxidizing bacteria from the genus Nitrospira.</title>
        <authorList>
            <person name="Koch H."/>
            <person name="Lucker S."/>
            <person name="Albertsen M."/>
            <person name="Kitzinger K."/>
            <person name="Herbold C."/>
            <person name="Spieck E."/>
            <person name="Nielsen P.H."/>
            <person name="Wagner M."/>
            <person name="Daims H."/>
        </authorList>
    </citation>
    <scope>NUCLEOTIDE SEQUENCE [LARGE SCALE GENOMIC DNA]</scope>
    <source>
        <strain evidence="15 16">NSP M-1</strain>
    </source>
</reference>
<dbReference type="EMBL" id="CP011801">
    <property type="protein sequence ID" value="ALA59215.1"/>
    <property type="molecule type" value="Genomic_DNA"/>
</dbReference>
<feature type="domain" description="PPIase FKBP-type" evidence="14">
    <location>
        <begin position="32"/>
        <end position="101"/>
    </location>
</feature>
<comment type="function">
    <text evidence="9">Also involved in hydrogenase metallocenter assembly, probably by participating in the nickel insertion step. This function in hydrogenase biosynthesis requires chaperone activity and the presence of the metal-binding domain, but not PPIase activity.</text>
</comment>
<dbReference type="EC" id="5.2.1.8" evidence="4"/>
<dbReference type="GO" id="GO:0042026">
    <property type="term" value="P:protein refolding"/>
    <property type="evidence" value="ECO:0007669"/>
    <property type="project" value="UniProtKB-ARBA"/>
</dbReference>
<keyword evidence="5" id="KW-0963">Cytoplasm</keyword>
<feature type="compositionally biased region" description="Basic and acidic residues" evidence="12">
    <location>
        <begin position="99"/>
        <end position="112"/>
    </location>
</feature>
<organism evidence="15 16">
    <name type="scientific">Nitrospira moscoviensis</name>
    <dbReference type="NCBI Taxonomy" id="42253"/>
    <lineage>
        <taxon>Bacteria</taxon>
        <taxon>Pseudomonadati</taxon>
        <taxon>Nitrospirota</taxon>
        <taxon>Nitrospiria</taxon>
        <taxon>Nitrospirales</taxon>
        <taxon>Nitrospiraceae</taxon>
        <taxon>Nitrospira</taxon>
    </lineage>
</organism>
<dbReference type="AlphaFoldDB" id="A0A0K2GE27"/>
<evidence type="ECO:0000256" key="12">
    <source>
        <dbReference type="SAM" id="MobiDB-lite"/>
    </source>
</evidence>
<comment type="subcellular location">
    <subcellularLocation>
        <location evidence="2">Cytoplasm</location>
    </subcellularLocation>
</comment>
<dbReference type="InterPro" id="IPR046357">
    <property type="entry name" value="PPIase_dom_sf"/>
</dbReference>
<feature type="chain" id="PRO_5005476918" description="FKBP-type peptidyl-prolyl cis-trans isomerase SlyD" evidence="13">
    <location>
        <begin position="27"/>
        <end position="167"/>
    </location>
</feature>
<dbReference type="InterPro" id="IPR001179">
    <property type="entry name" value="PPIase_FKBP_dom"/>
</dbReference>
<dbReference type="PANTHER" id="PTHR47861">
    <property type="entry name" value="FKBP-TYPE PEPTIDYL-PROLYL CIS-TRANS ISOMERASE SLYD"/>
    <property type="match status" value="1"/>
</dbReference>
<dbReference type="Gene3D" id="3.10.50.40">
    <property type="match status" value="1"/>
</dbReference>
<evidence type="ECO:0000313" key="16">
    <source>
        <dbReference type="Proteomes" id="UP000069205"/>
    </source>
</evidence>
<dbReference type="PANTHER" id="PTHR47861:SF3">
    <property type="entry name" value="FKBP-TYPE PEPTIDYL-PROLYL CIS-TRANS ISOMERASE SLYD"/>
    <property type="match status" value="1"/>
</dbReference>
<evidence type="ECO:0000256" key="11">
    <source>
        <dbReference type="ARBA" id="ARBA00042772"/>
    </source>
</evidence>
<feature type="signal peptide" evidence="13">
    <location>
        <begin position="1"/>
        <end position="26"/>
    </location>
</feature>
<evidence type="ECO:0000313" key="15">
    <source>
        <dbReference type="EMBL" id="ALA59215.1"/>
    </source>
</evidence>
<evidence type="ECO:0000256" key="13">
    <source>
        <dbReference type="SAM" id="SignalP"/>
    </source>
</evidence>
<dbReference type="RefSeq" id="WP_053380276.1">
    <property type="nucleotide sequence ID" value="NZ_CP011801.1"/>
</dbReference>
<dbReference type="STRING" id="42253.NITMOv2_2806"/>
<evidence type="ECO:0000259" key="14">
    <source>
        <dbReference type="Pfam" id="PF00254"/>
    </source>
</evidence>
<evidence type="ECO:0000256" key="8">
    <source>
        <dbReference type="ARBA" id="ARBA00023235"/>
    </source>
</evidence>
<sequence length="167" mass="17701">MRQMTIVGAMAVLVGGLAAMPLLVRAAADTPVAEGATVLIEYTITVPESRIIIPKNVSQYVPGRQQMLPNLEKALTGLKPGQEKRVDLSSDEAFGPYDESKKATISRDKLPADTKPGSVLTTSEGVPFVVVDMSGPEAEVDFNHPLAGKHVIIDVKILEVQPPGGMG</sequence>
<dbReference type="OrthoDB" id="9801284at2"/>
<dbReference type="PATRIC" id="fig|42253.5.peg.2774"/>
<evidence type="ECO:0000256" key="3">
    <source>
        <dbReference type="ARBA" id="ARBA00006577"/>
    </source>
</evidence>
<dbReference type="Pfam" id="PF00254">
    <property type="entry name" value="FKBP_C"/>
    <property type="match status" value="1"/>
</dbReference>
<keyword evidence="8 15" id="KW-0413">Isomerase</keyword>
<evidence type="ECO:0000256" key="5">
    <source>
        <dbReference type="ARBA" id="ARBA00022490"/>
    </source>
</evidence>
<accession>A0A0K2GE27</accession>
<evidence type="ECO:0000256" key="1">
    <source>
        <dbReference type="ARBA" id="ARBA00000971"/>
    </source>
</evidence>
<feature type="region of interest" description="Disordered" evidence="12">
    <location>
        <begin position="99"/>
        <end position="118"/>
    </location>
</feature>
<dbReference type="SUPFAM" id="SSF54534">
    <property type="entry name" value="FKBP-like"/>
    <property type="match status" value="1"/>
</dbReference>
<name>A0A0K2GE27_NITMO</name>
<evidence type="ECO:0000256" key="9">
    <source>
        <dbReference type="ARBA" id="ARBA00037071"/>
    </source>
</evidence>
<dbReference type="GO" id="GO:0003755">
    <property type="term" value="F:peptidyl-prolyl cis-trans isomerase activity"/>
    <property type="evidence" value="ECO:0007669"/>
    <property type="project" value="UniProtKB-KW"/>
</dbReference>
<keyword evidence="13" id="KW-0732">Signal</keyword>
<keyword evidence="6" id="KW-0697">Rotamase</keyword>
<keyword evidence="7" id="KW-0143">Chaperone</keyword>
<evidence type="ECO:0000256" key="10">
    <source>
        <dbReference type="ARBA" id="ARBA00040015"/>
    </source>
</evidence>